<evidence type="ECO:0000313" key="3">
    <source>
        <dbReference type="Proteomes" id="UP001179280"/>
    </source>
</evidence>
<evidence type="ECO:0000313" key="2">
    <source>
        <dbReference type="EMBL" id="MBM7840241.1"/>
    </source>
</evidence>
<keyword evidence="2" id="KW-0167">Capsid protein</keyword>
<keyword evidence="2" id="KW-0946">Virion</keyword>
<sequence length="163" mass="18371">MFNKRPNHCCPPPRPMCNPCEGMQHPSMTLPTCSQELPAVVHPTMHNVVESTQEYIVPEIHPSHTTHVKNHVYKHIHHYPHSDSVTENVKNEQYCEKPMMNNNWMANNMAPTNNMAPSNMKPSNVSPANMKPSNMAQSNMKPSNVSPANMKPSNVSPYSGFKK</sequence>
<gene>
    <name evidence="2" type="ORF">JOC54_003521</name>
</gene>
<evidence type="ECO:0000256" key="1">
    <source>
        <dbReference type="SAM" id="MobiDB-lite"/>
    </source>
</evidence>
<keyword evidence="3" id="KW-1185">Reference proteome</keyword>
<accession>A0ABS2SYG5</accession>
<dbReference type="Proteomes" id="UP001179280">
    <property type="component" value="Unassembled WGS sequence"/>
</dbReference>
<dbReference type="Pfam" id="PF11122">
    <property type="entry name" value="Spore-coat_CotD"/>
    <property type="match status" value="1"/>
</dbReference>
<dbReference type="InterPro" id="IPR020108">
    <property type="entry name" value="Spore_coat_CotD"/>
</dbReference>
<proteinExistence type="predicted"/>
<comment type="caution">
    <text evidence="2">The sequence shown here is derived from an EMBL/GenBank/DDBJ whole genome shotgun (WGS) entry which is preliminary data.</text>
</comment>
<feature type="region of interest" description="Disordered" evidence="1">
    <location>
        <begin position="119"/>
        <end position="163"/>
    </location>
</feature>
<reference evidence="2" key="1">
    <citation type="submission" date="2021-01" db="EMBL/GenBank/DDBJ databases">
        <title>Genomic Encyclopedia of Type Strains, Phase IV (KMG-IV): sequencing the most valuable type-strain genomes for metagenomic binning, comparative biology and taxonomic classification.</title>
        <authorList>
            <person name="Goeker M."/>
        </authorList>
    </citation>
    <scope>NUCLEOTIDE SEQUENCE</scope>
    <source>
        <strain evidence="2">DSM 21943</strain>
    </source>
</reference>
<dbReference type="EMBL" id="JAFBCV010000012">
    <property type="protein sequence ID" value="MBM7840241.1"/>
    <property type="molecule type" value="Genomic_DNA"/>
</dbReference>
<protein>
    <submittedName>
        <fullName evidence="2">Spore coat protein D</fullName>
    </submittedName>
</protein>
<organism evidence="2 3">
    <name type="scientific">Shouchella xiaoxiensis</name>
    <dbReference type="NCBI Taxonomy" id="766895"/>
    <lineage>
        <taxon>Bacteria</taxon>
        <taxon>Bacillati</taxon>
        <taxon>Bacillota</taxon>
        <taxon>Bacilli</taxon>
        <taxon>Bacillales</taxon>
        <taxon>Bacillaceae</taxon>
        <taxon>Shouchella</taxon>
    </lineage>
</organism>
<name>A0ABS2SYG5_9BACI</name>
<dbReference type="RefSeq" id="WP_239586794.1">
    <property type="nucleotide sequence ID" value="NZ_JAFBCV010000012.1"/>
</dbReference>
<feature type="compositionally biased region" description="Polar residues" evidence="1">
    <location>
        <begin position="121"/>
        <end position="157"/>
    </location>
</feature>